<dbReference type="AlphaFoldDB" id="A0A7G9RQG4"/>
<keyword evidence="2" id="KW-1185">Reference proteome</keyword>
<dbReference type="KEGG" id="drg:H9K76_02850"/>
<name>A0A7G9RQG4_9BURK</name>
<dbReference type="Proteomes" id="UP000515811">
    <property type="component" value="Chromosome"/>
</dbReference>
<sequence length="153" mass="17191">MIDRSATQALPLQQGRRARSAKLITAGAALALLAGCATLGGGTPEEVVEKRANARWAAWVKRDFTEAYKYNTPGYRGTVPYEKFVTLRGKDVRILKGEVNKVTCPTADKCDAQIKLTATATIMMRQQFPKEIVTYVDETWVLEDGQWWYFEKI</sequence>
<organism evidence="1 2">
    <name type="scientific">Diaphorobacter ruginosibacter</name>
    <dbReference type="NCBI Taxonomy" id="1715720"/>
    <lineage>
        <taxon>Bacteria</taxon>
        <taxon>Pseudomonadati</taxon>
        <taxon>Pseudomonadota</taxon>
        <taxon>Betaproteobacteria</taxon>
        <taxon>Burkholderiales</taxon>
        <taxon>Comamonadaceae</taxon>
        <taxon>Diaphorobacter</taxon>
    </lineage>
</organism>
<protein>
    <recommendedName>
        <fullName evidence="3">Nuclear transport factor 2 family protein</fullName>
    </recommendedName>
</protein>
<proteinExistence type="predicted"/>
<dbReference type="RefSeq" id="WP_187598084.1">
    <property type="nucleotide sequence ID" value="NZ_CP060714.1"/>
</dbReference>
<dbReference type="EMBL" id="CP060714">
    <property type="protein sequence ID" value="QNN57839.1"/>
    <property type="molecule type" value="Genomic_DNA"/>
</dbReference>
<gene>
    <name evidence="1" type="ORF">H9K76_02850</name>
</gene>
<evidence type="ECO:0000313" key="2">
    <source>
        <dbReference type="Proteomes" id="UP000515811"/>
    </source>
</evidence>
<reference evidence="1 2" key="1">
    <citation type="submission" date="2020-08" db="EMBL/GenBank/DDBJ databases">
        <title>Genome sequence of Diaphorobacter ruginosibacter DSM 27467T.</title>
        <authorList>
            <person name="Hyun D.-W."/>
            <person name="Bae J.-W."/>
        </authorList>
    </citation>
    <scope>NUCLEOTIDE SEQUENCE [LARGE SCALE GENOMIC DNA]</scope>
    <source>
        <strain evidence="1 2">DSM 27467</strain>
    </source>
</reference>
<evidence type="ECO:0008006" key="3">
    <source>
        <dbReference type="Google" id="ProtNLM"/>
    </source>
</evidence>
<accession>A0A7G9RQG4</accession>
<evidence type="ECO:0000313" key="1">
    <source>
        <dbReference type="EMBL" id="QNN57839.1"/>
    </source>
</evidence>